<protein>
    <submittedName>
        <fullName evidence="2">Uncharacterized protein</fullName>
    </submittedName>
</protein>
<evidence type="ECO:0000313" key="3">
    <source>
        <dbReference type="Proteomes" id="UP001430953"/>
    </source>
</evidence>
<comment type="caution">
    <text evidence="2">The sequence shown here is derived from an EMBL/GenBank/DDBJ whole genome shotgun (WGS) entry which is preliminary data.</text>
</comment>
<organism evidence="2 3">
    <name type="scientific">Cardiocondyla obscurior</name>
    <dbReference type="NCBI Taxonomy" id="286306"/>
    <lineage>
        <taxon>Eukaryota</taxon>
        <taxon>Metazoa</taxon>
        <taxon>Ecdysozoa</taxon>
        <taxon>Arthropoda</taxon>
        <taxon>Hexapoda</taxon>
        <taxon>Insecta</taxon>
        <taxon>Pterygota</taxon>
        <taxon>Neoptera</taxon>
        <taxon>Endopterygota</taxon>
        <taxon>Hymenoptera</taxon>
        <taxon>Apocrita</taxon>
        <taxon>Aculeata</taxon>
        <taxon>Formicoidea</taxon>
        <taxon>Formicidae</taxon>
        <taxon>Myrmicinae</taxon>
        <taxon>Cardiocondyla</taxon>
    </lineage>
</organism>
<evidence type="ECO:0000313" key="2">
    <source>
        <dbReference type="EMBL" id="KAL0125042.1"/>
    </source>
</evidence>
<name>A0AAW2GCJ5_9HYME</name>
<dbReference type="EMBL" id="JADYXP020000004">
    <property type="protein sequence ID" value="KAL0125042.1"/>
    <property type="molecule type" value="Genomic_DNA"/>
</dbReference>
<proteinExistence type="predicted"/>
<dbReference type="AlphaFoldDB" id="A0AAW2GCJ5"/>
<keyword evidence="1" id="KW-0812">Transmembrane</keyword>
<keyword evidence="1" id="KW-0472">Membrane</keyword>
<evidence type="ECO:0000256" key="1">
    <source>
        <dbReference type="SAM" id="Phobius"/>
    </source>
</evidence>
<feature type="transmembrane region" description="Helical" evidence="1">
    <location>
        <begin position="20"/>
        <end position="39"/>
    </location>
</feature>
<dbReference type="Proteomes" id="UP001430953">
    <property type="component" value="Unassembled WGS sequence"/>
</dbReference>
<keyword evidence="3" id="KW-1185">Reference proteome</keyword>
<keyword evidence="1" id="KW-1133">Transmembrane helix</keyword>
<accession>A0AAW2GCJ5</accession>
<reference evidence="2 3" key="1">
    <citation type="submission" date="2023-03" db="EMBL/GenBank/DDBJ databases">
        <title>High recombination rates correlate with genetic variation in Cardiocondyla obscurior ants.</title>
        <authorList>
            <person name="Errbii M."/>
        </authorList>
    </citation>
    <scope>NUCLEOTIDE SEQUENCE [LARGE SCALE GENOMIC DNA]</scope>
    <source>
        <strain evidence="2">Alpha-2009</strain>
        <tissue evidence="2">Whole body</tissue>
    </source>
</reference>
<sequence length="151" mass="17011">MFSLPQNIPYTFYFLHFPSIYSLSFSLLVYILPLSATFLPSTPSSSIPESLPLSPFSPPSSFSKSSLVTPRSNSCLFFQFLSLKLLPHHISRLLFLPRTSPNSSTIPLFRPHFPPVSPYHPRMPTRISFLFLRYGMRPVSSVTRSLTALAG</sequence>
<gene>
    <name evidence="2" type="ORF">PUN28_004292</name>
</gene>